<dbReference type="InterPro" id="IPR036086">
    <property type="entry name" value="ParB/Sulfiredoxin_sf"/>
</dbReference>
<evidence type="ECO:0000256" key="2">
    <source>
        <dbReference type="ARBA" id="ARBA00022829"/>
    </source>
</evidence>
<evidence type="ECO:0000313" key="4">
    <source>
        <dbReference type="EMBL" id="TRW14489.1"/>
    </source>
</evidence>
<evidence type="ECO:0000313" key="5">
    <source>
        <dbReference type="Proteomes" id="UP000317894"/>
    </source>
</evidence>
<feature type="domain" description="ParB-like N-terminal" evidence="3">
    <location>
        <begin position="81"/>
        <end position="178"/>
    </location>
</feature>
<dbReference type="PANTHER" id="PTHR33375">
    <property type="entry name" value="CHROMOSOME-PARTITIONING PROTEIN PARB-RELATED"/>
    <property type="match status" value="1"/>
</dbReference>
<comment type="similarity">
    <text evidence="1">Belongs to the ParB family.</text>
</comment>
<dbReference type="OrthoDB" id="7190674at2"/>
<dbReference type="Gene3D" id="1.10.10.2830">
    <property type="match status" value="1"/>
</dbReference>
<dbReference type="AlphaFoldDB" id="A0A552U8H5"/>
<dbReference type="SUPFAM" id="SSF109709">
    <property type="entry name" value="KorB DNA-binding domain-like"/>
    <property type="match status" value="1"/>
</dbReference>
<keyword evidence="5" id="KW-1185">Reference proteome</keyword>
<dbReference type="Pfam" id="PF17762">
    <property type="entry name" value="HTH_ParB"/>
    <property type="match status" value="1"/>
</dbReference>
<dbReference type="InterPro" id="IPR041468">
    <property type="entry name" value="HTH_ParB/Spo0J"/>
</dbReference>
<comment type="caution">
    <text evidence="4">The sequence shown here is derived from an EMBL/GenBank/DDBJ whole genome shotgun (WGS) entry which is preliminary data.</text>
</comment>
<protein>
    <submittedName>
        <fullName evidence="4">ParB/RepB/Spo0J family partition protein</fullName>
    </submittedName>
</protein>
<accession>A0A552U8H5</accession>
<keyword evidence="2" id="KW-0159">Chromosome partition</keyword>
<dbReference type="GO" id="GO:0003677">
    <property type="term" value="F:DNA binding"/>
    <property type="evidence" value="ECO:0007669"/>
    <property type="project" value="InterPro"/>
</dbReference>
<dbReference type="InterPro" id="IPR004437">
    <property type="entry name" value="ParB/RepB/Spo0J"/>
</dbReference>
<dbReference type="GO" id="GO:0005694">
    <property type="term" value="C:chromosome"/>
    <property type="evidence" value="ECO:0007669"/>
    <property type="project" value="TreeGrafter"/>
</dbReference>
<dbReference type="NCBIfam" id="TIGR00180">
    <property type="entry name" value="parB_part"/>
    <property type="match status" value="1"/>
</dbReference>
<organism evidence="4 5">
    <name type="scientific">Glacieibacterium frigidum</name>
    <dbReference type="NCBI Taxonomy" id="2593303"/>
    <lineage>
        <taxon>Bacteria</taxon>
        <taxon>Pseudomonadati</taxon>
        <taxon>Pseudomonadota</taxon>
        <taxon>Alphaproteobacteria</taxon>
        <taxon>Sphingomonadales</taxon>
        <taxon>Sphingosinicellaceae</taxon>
        <taxon>Glacieibacterium</taxon>
    </lineage>
</organism>
<dbReference type="Proteomes" id="UP000317894">
    <property type="component" value="Unassembled WGS sequence"/>
</dbReference>
<evidence type="ECO:0000259" key="3">
    <source>
        <dbReference type="SMART" id="SM00470"/>
    </source>
</evidence>
<sequence>MFQASISPRDQARKLAARRYRLRPPNRSSRRGYRDGLCNTGGYPMSLPTKTIDELKNMIDEARADPVTSSEPAKPELVKLFWVKPHQCTVWSGNTRDVSSMDAARFDALKASIMAKGQQIAVIGRRIGTSNDIEVIAGARRVAVQKDLARNNPDVMIFVDVREMDDAAAYALVAAENEGRQAFVPIESARFYKHALQAGTYRDQTTLADALGLHKATVGRTLAILDLPHEVLNKVVDPRAISAAQASKFMTHWNDETSQLVMEACLASLKPANAAATFKAVFASVDQTKSRNELQTIDGAIIGTLRSTKAGLKIELNPAADAVELDDIVASIRSRILELRTPN</sequence>
<evidence type="ECO:0000256" key="1">
    <source>
        <dbReference type="ARBA" id="ARBA00006295"/>
    </source>
</evidence>
<dbReference type="SMART" id="SM00470">
    <property type="entry name" value="ParB"/>
    <property type="match status" value="1"/>
</dbReference>
<dbReference type="InterPro" id="IPR003115">
    <property type="entry name" value="ParB_N"/>
</dbReference>
<proteinExistence type="inferred from homology"/>
<dbReference type="InterPro" id="IPR050336">
    <property type="entry name" value="Chromosome_partition/occlusion"/>
</dbReference>
<reference evidence="4 5" key="1">
    <citation type="submission" date="2019-07" db="EMBL/GenBank/DDBJ databases">
        <title>Novel species isolated from glacier.</title>
        <authorList>
            <person name="Liu Q."/>
            <person name="Xin Y.-H."/>
        </authorList>
    </citation>
    <scope>NUCLEOTIDE SEQUENCE [LARGE SCALE GENOMIC DNA]</scope>
    <source>
        <strain evidence="4 5">LB1R16</strain>
    </source>
</reference>
<dbReference type="PANTHER" id="PTHR33375:SF1">
    <property type="entry name" value="CHROMOSOME-PARTITIONING PROTEIN PARB-RELATED"/>
    <property type="match status" value="1"/>
</dbReference>
<dbReference type="SUPFAM" id="SSF110849">
    <property type="entry name" value="ParB/Sulfiredoxin"/>
    <property type="match status" value="1"/>
</dbReference>
<dbReference type="EMBL" id="VJWA01000002">
    <property type="protein sequence ID" value="TRW14489.1"/>
    <property type="molecule type" value="Genomic_DNA"/>
</dbReference>
<gene>
    <name evidence="4" type="ORF">FMM06_12345</name>
</gene>
<dbReference type="GO" id="GO:0007059">
    <property type="term" value="P:chromosome segregation"/>
    <property type="evidence" value="ECO:0007669"/>
    <property type="project" value="UniProtKB-KW"/>
</dbReference>
<name>A0A552U8H5_9SPHN</name>